<evidence type="ECO:0000313" key="5">
    <source>
        <dbReference type="Proteomes" id="UP000282818"/>
    </source>
</evidence>
<proteinExistence type="predicted"/>
<dbReference type="PROSITE" id="PS50994">
    <property type="entry name" value="INTEGRASE"/>
    <property type="match status" value="1"/>
</dbReference>
<evidence type="ECO:0000259" key="2">
    <source>
        <dbReference type="PROSITE" id="PS50994"/>
    </source>
</evidence>
<sequence>MADSDAPEQQDDKTSILYGSDAWAEYLQHKPFPVRASSLKRLRSLLLSDSSTISDLTHVVKHDPILSFHVVREAEKAHAAKGSRVSSIDHAVSSLGMDPLLAISRKLQPVKINPASVQQKQYLRSLANSYHAAFQVRSWLQRKKLPFVEESFLAALFYGVAHWSLWLHAPLHMNKIQIKVREEQIDQSLAEHDVLGCTIQHISMALSQVWGLSELTIEAQDPETSPSRGMLARLHQRALGDPRLDDEQLREMNHLVQERYFPIKLGNWLAQIVSHNWRSSRHINTPDIIADYLGLELDQTMALLHQGCAAASRHYHVPGTLSPAADMLFIPSDFPRNFQLSERELKQISGKYPQPVKPAPKKKAVPPPAPTEVQTHLPDELANAEIFNQTAERFVKGYHLYTKPAHILQGLMQGLIQGLGLPRVVLNIANTKQHSLKAAQAFGLEKTHPLASYEIDLSIPSVFKKLTEKPGLIWIQAENLTKYKPMIPDAFADQIPESGCLLMSVFRTSGVVAVVYADAGETLQLSSFHQERFKYLCSAATLALKRMSQ</sequence>
<dbReference type="AlphaFoldDB" id="A0A437Q6K8"/>
<evidence type="ECO:0000313" key="4">
    <source>
        <dbReference type="EMBL" id="RVU30116.1"/>
    </source>
</evidence>
<reference evidence="4 5" key="1">
    <citation type="submission" date="2019-01" db="EMBL/GenBank/DDBJ databases">
        <authorList>
            <person name="Chen W.-M."/>
        </authorList>
    </citation>
    <scope>NUCLEOTIDE SEQUENCE [LARGE SCALE GENOMIC DNA]</scope>
    <source>
        <strain evidence="4 5">HPM-16</strain>
    </source>
</reference>
<dbReference type="PROSITE" id="PS51833">
    <property type="entry name" value="HDOD"/>
    <property type="match status" value="1"/>
</dbReference>
<gene>
    <name evidence="4" type="ORF">EOE65_13790</name>
</gene>
<dbReference type="SUPFAM" id="SSF109604">
    <property type="entry name" value="HD-domain/PDEase-like"/>
    <property type="match status" value="1"/>
</dbReference>
<dbReference type="RefSeq" id="WP_127694900.1">
    <property type="nucleotide sequence ID" value="NZ_SACQ01000006.1"/>
</dbReference>
<dbReference type="PANTHER" id="PTHR33525:SF3">
    <property type="entry name" value="RIBONUCLEASE Y"/>
    <property type="match status" value="1"/>
</dbReference>
<feature type="domain" description="HDOD" evidence="3">
    <location>
        <begin position="32"/>
        <end position="226"/>
    </location>
</feature>
<dbReference type="Gene3D" id="1.10.3210.10">
    <property type="entry name" value="Hypothetical protein af1432"/>
    <property type="match status" value="1"/>
</dbReference>
<comment type="caution">
    <text evidence="4">The sequence shown here is derived from an EMBL/GenBank/DDBJ whole genome shotgun (WGS) entry which is preliminary data.</text>
</comment>
<feature type="domain" description="Integrase catalytic" evidence="2">
    <location>
        <begin position="445"/>
        <end position="549"/>
    </location>
</feature>
<evidence type="ECO:0000256" key="1">
    <source>
        <dbReference type="SAM" id="MobiDB-lite"/>
    </source>
</evidence>
<dbReference type="Proteomes" id="UP000282818">
    <property type="component" value="Unassembled WGS sequence"/>
</dbReference>
<dbReference type="InterPro" id="IPR052340">
    <property type="entry name" value="RNase_Y/CdgJ"/>
</dbReference>
<name>A0A437Q6K8_9GAMM</name>
<evidence type="ECO:0000259" key="3">
    <source>
        <dbReference type="PROSITE" id="PS51833"/>
    </source>
</evidence>
<dbReference type="Pfam" id="PF08668">
    <property type="entry name" value="HDOD"/>
    <property type="match status" value="1"/>
</dbReference>
<protein>
    <submittedName>
        <fullName evidence="4">HDOD domain-containing protein</fullName>
    </submittedName>
</protein>
<feature type="region of interest" description="Disordered" evidence="1">
    <location>
        <begin position="351"/>
        <end position="372"/>
    </location>
</feature>
<dbReference type="InterPro" id="IPR013976">
    <property type="entry name" value="HDOD"/>
</dbReference>
<dbReference type="GO" id="GO:0015074">
    <property type="term" value="P:DNA integration"/>
    <property type="evidence" value="ECO:0007669"/>
    <property type="project" value="InterPro"/>
</dbReference>
<dbReference type="PANTHER" id="PTHR33525">
    <property type="match status" value="1"/>
</dbReference>
<accession>A0A437Q6K8</accession>
<organism evidence="4 5">
    <name type="scientific">Neptunomonas marina</name>
    <dbReference type="NCBI Taxonomy" id="1815562"/>
    <lineage>
        <taxon>Bacteria</taxon>
        <taxon>Pseudomonadati</taxon>
        <taxon>Pseudomonadota</taxon>
        <taxon>Gammaproteobacteria</taxon>
        <taxon>Oceanospirillales</taxon>
        <taxon>Oceanospirillaceae</taxon>
        <taxon>Neptunomonas</taxon>
    </lineage>
</organism>
<keyword evidence="5" id="KW-1185">Reference proteome</keyword>
<dbReference type="EMBL" id="SACQ01000006">
    <property type="protein sequence ID" value="RVU30116.1"/>
    <property type="molecule type" value="Genomic_DNA"/>
</dbReference>
<dbReference type="InterPro" id="IPR001584">
    <property type="entry name" value="Integrase_cat-core"/>
</dbReference>